<sequence length="572" mass="63415">MRKSQRWRLAGVLVLLLLSLLHVRVQRAITSEVLARYPTTAAACSTDAPFFDVAVHSDAPPSMAWRDCLPLRMHECGLLVGDAASLRTHPATDKKCRSAIGHRLLLDAVDALHRQNHVAFLIGPALRHVWEFEALPPSVLEVDVATSASDSASASLLWRRGVATFIDAQRGRVSCIAAHHPLASLVGDGSLPSVVGPDSGIPYLRWTHLEVHNSLWTLTTTSHVTLRGSDATHYVHQSLFPLRCRPLYTGSIPTPHFPSAFFDTTAPSPTYPSVSCEAYCAPPNATRIFAKNTVPNLPRCARDDAAAERFHRLVHAVSKDAIAVAAQHTVDLAPLETMNALRDAAPWRHCLPMQPQTCDVADKSTLFETPRGRPCRSAVLHLLLDDILEVLRTEYYIAFVHFGTLLGAWRYGRVLAHTPDVDIAVSADVDWDYVQELLWARGYFLFHTGVHSACMARHHPVASLVYAPHAPVVTSPDHGTPYVDLYLWWPTRDNEHIHVQTAVDELPRTAFFPLRCDYSVFGTAVPSMQYPEGMFLSEYGPSYVLEETKHALLGRCDAYCDRPLQVARPSRS</sequence>
<keyword evidence="1" id="KW-0732">Signal</keyword>
<organism evidence="2 3">
    <name type="scientific">Saprolegnia diclina (strain VS20)</name>
    <dbReference type="NCBI Taxonomy" id="1156394"/>
    <lineage>
        <taxon>Eukaryota</taxon>
        <taxon>Sar</taxon>
        <taxon>Stramenopiles</taxon>
        <taxon>Oomycota</taxon>
        <taxon>Saprolegniomycetes</taxon>
        <taxon>Saprolegniales</taxon>
        <taxon>Saprolegniaceae</taxon>
        <taxon>Saprolegnia</taxon>
    </lineage>
</organism>
<dbReference type="eggNOG" id="ENOG502SK7I">
    <property type="taxonomic scope" value="Eukaryota"/>
</dbReference>
<evidence type="ECO:0000313" key="3">
    <source>
        <dbReference type="Proteomes" id="UP000030762"/>
    </source>
</evidence>
<gene>
    <name evidence="2" type="ORF">SDRG_14112</name>
</gene>
<dbReference type="EMBL" id="JH767198">
    <property type="protein sequence ID" value="EQC28155.1"/>
    <property type="molecule type" value="Genomic_DNA"/>
</dbReference>
<dbReference type="OrthoDB" id="444255at2759"/>
<dbReference type="InParanoid" id="T0Q403"/>
<dbReference type="AlphaFoldDB" id="T0Q403"/>
<reference evidence="2 3" key="1">
    <citation type="submission" date="2012-04" db="EMBL/GenBank/DDBJ databases">
        <title>The Genome Sequence of Saprolegnia declina VS20.</title>
        <authorList>
            <consortium name="The Broad Institute Genome Sequencing Platform"/>
            <person name="Russ C."/>
            <person name="Nusbaum C."/>
            <person name="Tyler B."/>
            <person name="van West P."/>
            <person name="Dieguez-Uribeondo J."/>
            <person name="de Bruijn I."/>
            <person name="Tripathy S."/>
            <person name="Jiang R."/>
            <person name="Young S.K."/>
            <person name="Zeng Q."/>
            <person name="Gargeya S."/>
            <person name="Fitzgerald M."/>
            <person name="Haas B."/>
            <person name="Abouelleil A."/>
            <person name="Alvarado L."/>
            <person name="Arachchi H.M."/>
            <person name="Berlin A."/>
            <person name="Chapman S.B."/>
            <person name="Goldberg J."/>
            <person name="Griggs A."/>
            <person name="Gujja S."/>
            <person name="Hansen M."/>
            <person name="Howarth C."/>
            <person name="Imamovic A."/>
            <person name="Larimer J."/>
            <person name="McCowen C."/>
            <person name="Montmayeur A."/>
            <person name="Murphy C."/>
            <person name="Neiman D."/>
            <person name="Pearson M."/>
            <person name="Priest M."/>
            <person name="Roberts A."/>
            <person name="Saif S."/>
            <person name="Shea T."/>
            <person name="Sisk P."/>
            <person name="Sykes S."/>
            <person name="Wortman J."/>
            <person name="Nusbaum C."/>
            <person name="Birren B."/>
        </authorList>
    </citation>
    <scope>NUCLEOTIDE SEQUENCE [LARGE SCALE GENOMIC DNA]</scope>
    <source>
        <strain evidence="2 3">VS20</strain>
    </source>
</reference>
<keyword evidence="3" id="KW-1185">Reference proteome</keyword>
<feature type="chain" id="PRO_5004583022" evidence="1">
    <location>
        <begin position="29"/>
        <end position="572"/>
    </location>
</feature>
<dbReference type="RefSeq" id="XP_008618441.1">
    <property type="nucleotide sequence ID" value="XM_008620219.1"/>
</dbReference>
<name>T0Q403_SAPDV</name>
<dbReference type="GeneID" id="19954839"/>
<accession>T0Q403</accession>
<dbReference type="VEuPathDB" id="FungiDB:SDRG_14112"/>
<proteinExistence type="predicted"/>
<feature type="signal peptide" evidence="1">
    <location>
        <begin position="1"/>
        <end position="28"/>
    </location>
</feature>
<dbReference type="Proteomes" id="UP000030762">
    <property type="component" value="Unassembled WGS sequence"/>
</dbReference>
<protein>
    <submittedName>
        <fullName evidence="2">Uncharacterized protein</fullName>
    </submittedName>
</protein>
<evidence type="ECO:0000256" key="1">
    <source>
        <dbReference type="SAM" id="SignalP"/>
    </source>
</evidence>
<dbReference type="STRING" id="1156394.T0Q403"/>
<evidence type="ECO:0000313" key="2">
    <source>
        <dbReference type="EMBL" id="EQC28155.1"/>
    </source>
</evidence>